<evidence type="ECO:0000256" key="4">
    <source>
        <dbReference type="ARBA" id="ARBA00022692"/>
    </source>
</evidence>
<keyword evidence="13" id="KW-1185">Reference proteome</keyword>
<evidence type="ECO:0000256" key="5">
    <source>
        <dbReference type="ARBA" id="ARBA00022723"/>
    </source>
</evidence>
<keyword evidence="3" id="KW-0349">Heme</keyword>
<keyword evidence="7" id="KW-0560">Oxidoreductase</keyword>
<feature type="region of interest" description="Disordered" evidence="11">
    <location>
        <begin position="1"/>
        <end position="23"/>
    </location>
</feature>
<dbReference type="InterPro" id="IPR036396">
    <property type="entry name" value="Cyt_P450_sf"/>
</dbReference>
<dbReference type="GO" id="GO:0005506">
    <property type="term" value="F:iron ion binding"/>
    <property type="evidence" value="ECO:0007669"/>
    <property type="project" value="InterPro"/>
</dbReference>
<evidence type="ECO:0000256" key="10">
    <source>
        <dbReference type="ARBA" id="ARBA00023136"/>
    </source>
</evidence>
<dbReference type="GO" id="GO:0004497">
    <property type="term" value="F:monooxygenase activity"/>
    <property type="evidence" value="ECO:0007669"/>
    <property type="project" value="UniProtKB-KW"/>
</dbReference>
<protein>
    <submittedName>
        <fullName evidence="12">Cytochrome P450</fullName>
    </submittedName>
</protein>
<dbReference type="InterPro" id="IPR050651">
    <property type="entry name" value="Plant_Cytochrome_P450_Monoox"/>
</dbReference>
<dbReference type="GO" id="GO:0016020">
    <property type="term" value="C:membrane"/>
    <property type="evidence" value="ECO:0007669"/>
    <property type="project" value="UniProtKB-SubCell"/>
</dbReference>
<dbReference type="SUPFAM" id="SSF48264">
    <property type="entry name" value="Cytochrome P450"/>
    <property type="match status" value="1"/>
</dbReference>
<keyword evidence="4" id="KW-0812">Transmembrane</keyword>
<evidence type="ECO:0000256" key="2">
    <source>
        <dbReference type="ARBA" id="ARBA00004370"/>
    </source>
</evidence>
<dbReference type="AlphaFoldDB" id="A0A2U1MUG4"/>
<name>A0A2U1MUG4_ARTAN</name>
<evidence type="ECO:0000313" key="13">
    <source>
        <dbReference type="Proteomes" id="UP000245207"/>
    </source>
</evidence>
<dbReference type="PANTHER" id="PTHR47947">
    <property type="entry name" value="CYTOCHROME P450 82C3-RELATED"/>
    <property type="match status" value="1"/>
</dbReference>
<comment type="caution">
    <text evidence="12">The sequence shown here is derived from an EMBL/GenBank/DDBJ whole genome shotgun (WGS) entry which is preliminary data.</text>
</comment>
<feature type="region of interest" description="Disordered" evidence="11">
    <location>
        <begin position="77"/>
        <end position="111"/>
    </location>
</feature>
<sequence>MSATNTKQDSLKHLSSNPKSNLMADAPVLKPVLRRAGASGLQLANVSHEFADQGDGLSKIQNKDDVTDHGMLAGNEKAARGTTKPAMGASSQDSNVSQVSNATQQASTTVPKQPVQAAVVSVNNDDNDYDFLKLEINNYHVTVWHSSHKDDTANGPHRIVRVPCLINLISQVIGENHLSKRALSSLKHGAITTVELLVHMQDLYQHTDASEEEYLGFNYDTVIKAILIEILDTTPVTLTWALSLLLNNPKALKTVQEKVDVHVGNERLIEKSDIKNLVYLKLSSKKFFAYIPLHKFQLFTSLWMIV</sequence>
<keyword evidence="5" id="KW-0479">Metal-binding</keyword>
<organism evidence="12 13">
    <name type="scientific">Artemisia annua</name>
    <name type="common">Sweet wormwood</name>
    <dbReference type="NCBI Taxonomy" id="35608"/>
    <lineage>
        <taxon>Eukaryota</taxon>
        <taxon>Viridiplantae</taxon>
        <taxon>Streptophyta</taxon>
        <taxon>Embryophyta</taxon>
        <taxon>Tracheophyta</taxon>
        <taxon>Spermatophyta</taxon>
        <taxon>Magnoliopsida</taxon>
        <taxon>eudicotyledons</taxon>
        <taxon>Gunneridae</taxon>
        <taxon>Pentapetalae</taxon>
        <taxon>asterids</taxon>
        <taxon>campanulids</taxon>
        <taxon>Asterales</taxon>
        <taxon>Asteraceae</taxon>
        <taxon>Asteroideae</taxon>
        <taxon>Anthemideae</taxon>
        <taxon>Artemisiinae</taxon>
        <taxon>Artemisia</taxon>
    </lineage>
</organism>
<evidence type="ECO:0000256" key="8">
    <source>
        <dbReference type="ARBA" id="ARBA00023004"/>
    </source>
</evidence>
<keyword evidence="8" id="KW-0408">Iron</keyword>
<evidence type="ECO:0000256" key="1">
    <source>
        <dbReference type="ARBA" id="ARBA00001971"/>
    </source>
</evidence>
<dbReference type="PANTHER" id="PTHR47947:SF26">
    <property type="entry name" value="CYTOCHROME P450"/>
    <property type="match status" value="1"/>
</dbReference>
<keyword evidence="6" id="KW-1133">Transmembrane helix</keyword>
<evidence type="ECO:0000313" key="12">
    <source>
        <dbReference type="EMBL" id="PWA64905.1"/>
    </source>
</evidence>
<evidence type="ECO:0000256" key="9">
    <source>
        <dbReference type="ARBA" id="ARBA00023033"/>
    </source>
</evidence>
<gene>
    <name evidence="12" type="ORF">CTI12_AA156390</name>
</gene>
<keyword evidence="10" id="KW-0472">Membrane</keyword>
<feature type="compositionally biased region" description="Low complexity" evidence="11">
    <location>
        <begin position="89"/>
        <end position="102"/>
    </location>
</feature>
<dbReference type="InterPro" id="IPR001128">
    <property type="entry name" value="Cyt_P450"/>
</dbReference>
<evidence type="ECO:0000256" key="3">
    <source>
        <dbReference type="ARBA" id="ARBA00022617"/>
    </source>
</evidence>
<evidence type="ECO:0000256" key="7">
    <source>
        <dbReference type="ARBA" id="ARBA00023002"/>
    </source>
</evidence>
<dbReference type="EMBL" id="PKPP01004331">
    <property type="protein sequence ID" value="PWA64905.1"/>
    <property type="molecule type" value="Genomic_DNA"/>
</dbReference>
<dbReference type="OrthoDB" id="2789670at2759"/>
<keyword evidence="9" id="KW-0503">Monooxygenase</keyword>
<evidence type="ECO:0000256" key="6">
    <source>
        <dbReference type="ARBA" id="ARBA00022989"/>
    </source>
</evidence>
<dbReference type="Pfam" id="PF00067">
    <property type="entry name" value="p450"/>
    <property type="match status" value="1"/>
</dbReference>
<dbReference type="STRING" id="35608.A0A2U1MUG4"/>
<dbReference type="GO" id="GO:0020037">
    <property type="term" value="F:heme binding"/>
    <property type="evidence" value="ECO:0007669"/>
    <property type="project" value="InterPro"/>
</dbReference>
<feature type="compositionally biased region" description="Polar residues" evidence="11">
    <location>
        <begin position="1"/>
        <end position="20"/>
    </location>
</feature>
<accession>A0A2U1MUG4</accession>
<dbReference type="Gene3D" id="1.10.630.10">
    <property type="entry name" value="Cytochrome P450"/>
    <property type="match status" value="1"/>
</dbReference>
<comment type="cofactor">
    <cofactor evidence="1">
        <name>heme</name>
        <dbReference type="ChEBI" id="CHEBI:30413"/>
    </cofactor>
</comment>
<evidence type="ECO:0000256" key="11">
    <source>
        <dbReference type="SAM" id="MobiDB-lite"/>
    </source>
</evidence>
<dbReference type="GO" id="GO:0016705">
    <property type="term" value="F:oxidoreductase activity, acting on paired donors, with incorporation or reduction of molecular oxygen"/>
    <property type="evidence" value="ECO:0007669"/>
    <property type="project" value="InterPro"/>
</dbReference>
<proteinExistence type="predicted"/>
<dbReference type="Proteomes" id="UP000245207">
    <property type="component" value="Unassembled WGS sequence"/>
</dbReference>
<comment type="subcellular location">
    <subcellularLocation>
        <location evidence="2">Membrane</location>
    </subcellularLocation>
</comment>
<reference evidence="12 13" key="1">
    <citation type="journal article" date="2018" name="Mol. Plant">
        <title>The genome of Artemisia annua provides insight into the evolution of Asteraceae family and artemisinin biosynthesis.</title>
        <authorList>
            <person name="Shen Q."/>
            <person name="Zhang L."/>
            <person name="Liao Z."/>
            <person name="Wang S."/>
            <person name="Yan T."/>
            <person name="Shi P."/>
            <person name="Liu M."/>
            <person name="Fu X."/>
            <person name="Pan Q."/>
            <person name="Wang Y."/>
            <person name="Lv Z."/>
            <person name="Lu X."/>
            <person name="Zhang F."/>
            <person name="Jiang W."/>
            <person name="Ma Y."/>
            <person name="Chen M."/>
            <person name="Hao X."/>
            <person name="Li L."/>
            <person name="Tang Y."/>
            <person name="Lv G."/>
            <person name="Zhou Y."/>
            <person name="Sun X."/>
            <person name="Brodelius P.E."/>
            <person name="Rose J.K.C."/>
            <person name="Tang K."/>
        </authorList>
    </citation>
    <scope>NUCLEOTIDE SEQUENCE [LARGE SCALE GENOMIC DNA]</scope>
    <source>
        <strain evidence="13">cv. Huhao1</strain>
        <tissue evidence="12">Leaf</tissue>
    </source>
</reference>